<dbReference type="InterPro" id="IPR017451">
    <property type="entry name" value="F-box-assoc_interact_dom"/>
</dbReference>
<feature type="region of interest" description="Disordered" evidence="1">
    <location>
        <begin position="1"/>
        <end position="27"/>
    </location>
</feature>
<dbReference type="InterPro" id="IPR050796">
    <property type="entry name" value="SCF_F-box_component"/>
</dbReference>
<name>A0A7J0DCZ6_9ERIC</name>
<dbReference type="SUPFAM" id="SSF81383">
    <property type="entry name" value="F-box domain"/>
    <property type="match status" value="1"/>
</dbReference>
<dbReference type="GO" id="GO:0070042">
    <property type="term" value="F:rRNA (uridine-N3-)-methyltransferase activity"/>
    <property type="evidence" value="ECO:0007669"/>
    <property type="project" value="InterPro"/>
</dbReference>
<gene>
    <name evidence="3" type="ORF">Acr_00g0018820</name>
</gene>
<dbReference type="InterPro" id="IPR019446">
    <property type="entry name" value="BMT5-like"/>
</dbReference>
<dbReference type="OrthoDB" id="1867629at2759"/>
<protein>
    <submittedName>
        <fullName evidence="3">Ferredoxin-fold anticodon-binding domain protein</fullName>
    </submittedName>
</protein>
<evidence type="ECO:0000256" key="1">
    <source>
        <dbReference type="SAM" id="MobiDB-lite"/>
    </source>
</evidence>
<dbReference type="CDD" id="cd22157">
    <property type="entry name" value="F-box_AtFBW1-like"/>
    <property type="match status" value="1"/>
</dbReference>
<evidence type="ECO:0000313" key="3">
    <source>
        <dbReference type="EMBL" id="GFS31716.1"/>
    </source>
</evidence>
<accession>A0A7J0DCZ6</accession>
<dbReference type="InterPro" id="IPR001810">
    <property type="entry name" value="F-box_dom"/>
</dbReference>
<dbReference type="InterPro" id="IPR006527">
    <property type="entry name" value="F-box-assoc_dom_typ1"/>
</dbReference>
<dbReference type="InterPro" id="IPR036047">
    <property type="entry name" value="F-box-like_dom_sf"/>
</dbReference>
<dbReference type="Proteomes" id="UP000585474">
    <property type="component" value="Unassembled WGS sequence"/>
</dbReference>
<dbReference type="SMART" id="SM00256">
    <property type="entry name" value="FBOX"/>
    <property type="match status" value="1"/>
</dbReference>
<reference evidence="4" key="1">
    <citation type="submission" date="2019-07" db="EMBL/GenBank/DDBJ databases">
        <title>De Novo Assembly of kiwifruit Actinidia rufa.</title>
        <authorList>
            <person name="Sugita-Konishi S."/>
            <person name="Sato K."/>
            <person name="Mori E."/>
            <person name="Abe Y."/>
            <person name="Kisaki G."/>
            <person name="Hamano K."/>
            <person name="Suezawa K."/>
            <person name="Otani M."/>
            <person name="Fukuda T."/>
            <person name="Manabe T."/>
            <person name="Gomi K."/>
            <person name="Tabuchi M."/>
            <person name="Akimitsu K."/>
            <person name="Kataoka I."/>
        </authorList>
    </citation>
    <scope>NUCLEOTIDE SEQUENCE [LARGE SCALE GENOMIC DNA]</scope>
    <source>
        <strain evidence="4">cv. Fuchu</strain>
    </source>
</reference>
<dbReference type="Gene3D" id="1.20.1280.50">
    <property type="match status" value="1"/>
</dbReference>
<sequence>MHIQTDTTLGGGGGGGGGGEEEEGGGGGGAKYLAEAVVIEILSRLPVKSLMRFHCVCKSWSSLFADPTFISKHVHDCNYNRDSTNLLISYRDNISFKSVITLLSSDNIAINFDLPPFFTNKKYYSHPTLLGPINGIVCFFGMPDNIGLWNPATSEYKAIPVSPVPRPPDVKVRGGDVGFGCDPKTNDYKVVQFLFVHSNQASILYPVEIYTLSTNSWRLLGGAIPAIPMHLNIWSMSYKNSDFCWWARDWDGTEVILSFDMHDEVFRTTLLPPGIDLLWGEDQVMRAIMPWNDLISLVVYQDREAEKWFDIWVMNEFGVRESWTKLFRIGPLFGIKRPLSFWKKDVVLIEDEYGELVLYDLCRQEMTQLGFHARKGMLNVLVYKESLDSLTGGSTSGLHQHVVQGFFRRAYEMQASNGEVHVTHKTKYPYSRWEIEKLSAEVGLHMVNKVCFSTYDYPGYENKRGAGNRSNETFQIGECSTFKFVK</sequence>
<proteinExistence type="predicted"/>
<dbReference type="Pfam" id="PF07734">
    <property type="entry name" value="FBA_1"/>
    <property type="match status" value="1"/>
</dbReference>
<feature type="domain" description="F-box" evidence="2">
    <location>
        <begin position="33"/>
        <end position="73"/>
    </location>
</feature>
<evidence type="ECO:0000259" key="2">
    <source>
        <dbReference type="SMART" id="SM00256"/>
    </source>
</evidence>
<organism evidence="3 4">
    <name type="scientific">Actinidia rufa</name>
    <dbReference type="NCBI Taxonomy" id="165716"/>
    <lineage>
        <taxon>Eukaryota</taxon>
        <taxon>Viridiplantae</taxon>
        <taxon>Streptophyta</taxon>
        <taxon>Embryophyta</taxon>
        <taxon>Tracheophyta</taxon>
        <taxon>Spermatophyta</taxon>
        <taxon>Magnoliopsida</taxon>
        <taxon>eudicotyledons</taxon>
        <taxon>Gunneridae</taxon>
        <taxon>Pentapetalae</taxon>
        <taxon>asterids</taxon>
        <taxon>Ericales</taxon>
        <taxon>Actinidiaceae</taxon>
        <taxon>Actinidia</taxon>
    </lineage>
</organism>
<dbReference type="AlphaFoldDB" id="A0A7J0DCZ6"/>
<dbReference type="Pfam" id="PF10354">
    <property type="entry name" value="BMT5-like"/>
    <property type="match status" value="1"/>
</dbReference>
<evidence type="ECO:0000313" key="4">
    <source>
        <dbReference type="Proteomes" id="UP000585474"/>
    </source>
</evidence>
<keyword evidence="4" id="KW-1185">Reference proteome</keyword>
<comment type="caution">
    <text evidence="3">The sequence shown here is derived from an EMBL/GenBank/DDBJ whole genome shotgun (WGS) entry which is preliminary data.</text>
</comment>
<dbReference type="PANTHER" id="PTHR31672">
    <property type="entry name" value="BNACNNG10540D PROTEIN"/>
    <property type="match status" value="1"/>
</dbReference>
<feature type="compositionally biased region" description="Gly residues" evidence="1">
    <location>
        <begin position="9"/>
        <end position="18"/>
    </location>
</feature>
<dbReference type="PANTHER" id="PTHR31672:SF13">
    <property type="entry name" value="F-BOX PROTEIN CPR30-LIKE"/>
    <property type="match status" value="1"/>
</dbReference>
<dbReference type="NCBIfam" id="TIGR01640">
    <property type="entry name" value="F_box_assoc_1"/>
    <property type="match status" value="1"/>
</dbReference>
<dbReference type="Pfam" id="PF00646">
    <property type="entry name" value="F-box"/>
    <property type="match status" value="1"/>
</dbReference>
<dbReference type="EMBL" id="BJWL01000150">
    <property type="protein sequence ID" value="GFS31716.1"/>
    <property type="molecule type" value="Genomic_DNA"/>
</dbReference>
<dbReference type="GO" id="GO:0070475">
    <property type="term" value="P:rRNA base methylation"/>
    <property type="evidence" value="ECO:0007669"/>
    <property type="project" value="InterPro"/>
</dbReference>